<comment type="subcellular location">
    <subcellularLocation>
        <location evidence="1">Membrane</location>
    </subcellularLocation>
</comment>
<name>A0AAD3M2R3_LATJO</name>
<dbReference type="PROSITE" id="PS50835">
    <property type="entry name" value="IG_LIKE"/>
    <property type="match status" value="1"/>
</dbReference>
<proteinExistence type="predicted"/>
<feature type="domain" description="Ig-like" evidence="4">
    <location>
        <begin position="1"/>
        <end position="81"/>
    </location>
</feature>
<accession>A0AAD3M2R3</accession>
<dbReference type="InterPro" id="IPR013106">
    <property type="entry name" value="Ig_V-set"/>
</dbReference>
<dbReference type="InterPro" id="IPR007110">
    <property type="entry name" value="Ig-like_dom"/>
</dbReference>
<gene>
    <name evidence="5" type="ORF">AKAME5_002697100</name>
</gene>
<reference evidence="5" key="1">
    <citation type="submission" date="2022-08" db="EMBL/GenBank/DDBJ databases">
        <title>Genome sequencing of akame (Lates japonicus).</title>
        <authorList>
            <person name="Hashiguchi Y."/>
            <person name="Takahashi H."/>
        </authorList>
    </citation>
    <scope>NUCLEOTIDE SEQUENCE</scope>
    <source>
        <strain evidence="5">Kochi</strain>
    </source>
</reference>
<dbReference type="Proteomes" id="UP001279410">
    <property type="component" value="Unassembled WGS sequence"/>
</dbReference>
<keyword evidence="6" id="KW-1185">Reference proteome</keyword>
<dbReference type="GO" id="GO:0050852">
    <property type="term" value="P:T cell receptor signaling pathway"/>
    <property type="evidence" value="ECO:0007669"/>
    <property type="project" value="TreeGrafter"/>
</dbReference>
<dbReference type="SUPFAM" id="SSF48726">
    <property type="entry name" value="Immunoglobulin"/>
    <property type="match status" value="1"/>
</dbReference>
<dbReference type="Pfam" id="PF07686">
    <property type="entry name" value="V-set"/>
    <property type="match status" value="1"/>
</dbReference>
<dbReference type="GO" id="GO:0009897">
    <property type="term" value="C:external side of plasma membrane"/>
    <property type="evidence" value="ECO:0007669"/>
    <property type="project" value="TreeGrafter"/>
</dbReference>
<evidence type="ECO:0000259" key="4">
    <source>
        <dbReference type="PROSITE" id="PS50835"/>
    </source>
</evidence>
<dbReference type="GO" id="GO:0005102">
    <property type="term" value="F:signaling receptor binding"/>
    <property type="evidence" value="ECO:0007669"/>
    <property type="project" value="TreeGrafter"/>
</dbReference>
<sequence length="113" mass="12641">MRVEWARPDLSPGSVHVWQNGWEWPVHTHPTYEGRTSLSIDKLKQGDVSLKLTKVKLSDEGTYRCFVPTKSKNTYVQLVVDAVSSPVVNITGINMSVRAVVLECKSKGWASRA</sequence>
<evidence type="ECO:0000256" key="2">
    <source>
        <dbReference type="ARBA" id="ARBA00023136"/>
    </source>
</evidence>
<evidence type="ECO:0000256" key="3">
    <source>
        <dbReference type="ARBA" id="ARBA00023319"/>
    </source>
</evidence>
<keyword evidence="3" id="KW-0393">Immunoglobulin domain</keyword>
<protein>
    <submittedName>
        <fullName evidence="5">Butyrophilin-like protein 10</fullName>
    </submittedName>
</protein>
<evidence type="ECO:0000313" key="5">
    <source>
        <dbReference type="EMBL" id="GLD46001.1"/>
    </source>
</evidence>
<dbReference type="InterPro" id="IPR050504">
    <property type="entry name" value="IgSF_BTN/MOG"/>
</dbReference>
<dbReference type="EMBL" id="BRZM01003155">
    <property type="protein sequence ID" value="GLD46001.1"/>
    <property type="molecule type" value="Genomic_DNA"/>
</dbReference>
<dbReference type="InterPro" id="IPR036179">
    <property type="entry name" value="Ig-like_dom_sf"/>
</dbReference>
<dbReference type="InterPro" id="IPR013783">
    <property type="entry name" value="Ig-like_fold"/>
</dbReference>
<evidence type="ECO:0000256" key="1">
    <source>
        <dbReference type="ARBA" id="ARBA00004370"/>
    </source>
</evidence>
<comment type="caution">
    <text evidence="5">The sequence shown here is derived from an EMBL/GenBank/DDBJ whole genome shotgun (WGS) entry which is preliminary data.</text>
</comment>
<evidence type="ECO:0000313" key="6">
    <source>
        <dbReference type="Proteomes" id="UP001279410"/>
    </source>
</evidence>
<organism evidence="5 6">
    <name type="scientific">Lates japonicus</name>
    <name type="common">Japanese lates</name>
    <dbReference type="NCBI Taxonomy" id="270547"/>
    <lineage>
        <taxon>Eukaryota</taxon>
        <taxon>Metazoa</taxon>
        <taxon>Chordata</taxon>
        <taxon>Craniata</taxon>
        <taxon>Vertebrata</taxon>
        <taxon>Euteleostomi</taxon>
        <taxon>Actinopterygii</taxon>
        <taxon>Neopterygii</taxon>
        <taxon>Teleostei</taxon>
        <taxon>Neoteleostei</taxon>
        <taxon>Acanthomorphata</taxon>
        <taxon>Carangaria</taxon>
        <taxon>Carangaria incertae sedis</taxon>
        <taxon>Centropomidae</taxon>
        <taxon>Lates</taxon>
    </lineage>
</organism>
<keyword evidence="2" id="KW-0472">Membrane</keyword>
<dbReference type="Gene3D" id="2.60.40.10">
    <property type="entry name" value="Immunoglobulins"/>
    <property type="match status" value="1"/>
</dbReference>
<dbReference type="PANTHER" id="PTHR24100">
    <property type="entry name" value="BUTYROPHILIN"/>
    <property type="match status" value="1"/>
</dbReference>
<dbReference type="PANTHER" id="PTHR24100:SF151">
    <property type="entry name" value="ICOS LIGAND"/>
    <property type="match status" value="1"/>
</dbReference>
<dbReference type="GO" id="GO:0001817">
    <property type="term" value="P:regulation of cytokine production"/>
    <property type="evidence" value="ECO:0007669"/>
    <property type="project" value="TreeGrafter"/>
</dbReference>
<dbReference type="AlphaFoldDB" id="A0AAD3M2R3"/>